<gene>
    <name evidence="1" type="ORF">IQ247_13390</name>
</gene>
<reference evidence="1" key="1">
    <citation type="submission" date="2020-10" db="EMBL/GenBank/DDBJ databases">
        <authorList>
            <person name="Castelo-Branco R."/>
            <person name="Eusebio N."/>
            <person name="Adriana R."/>
            <person name="Vieira A."/>
            <person name="Brugerolle De Fraissinette N."/>
            <person name="Rezende De Castro R."/>
            <person name="Schneider M.P."/>
            <person name="Vasconcelos V."/>
            <person name="Leao P.N."/>
        </authorList>
    </citation>
    <scope>NUCLEOTIDE SEQUENCE</scope>
    <source>
        <strain evidence="1">LEGE 06105</strain>
    </source>
</reference>
<dbReference type="AlphaFoldDB" id="A0A8J7K0F1"/>
<evidence type="ECO:0000313" key="1">
    <source>
        <dbReference type="EMBL" id="MBE9213646.1"/>
    </source>
</evidence>
<sequence length="81" mass="9504">MTQMLSVEAKPIKAIAPFFVAIGERNWDKFCKLEKEFVAQYGIEAWQYEFNFRIKPALDKDSDRWLLIQWCGGEVVEMEAV</sequence>
<evidence type="ECO:0000313" key="2">
    <source>
        <dbReference type="Proteomes" id="UP000620559"/>
    </source>
</evidence>
<dbReference type="EMBL" id="JADEWL010000038">
    <property type="protein sequence ID" value="MBE9213646.1"/>
    <property type="molecule type" value="Genomic_DNA"/>
</dbReference>
<accession>A0A8J7K0F1</accession>
<comment type="caution">
    <text evidence="1">The sequence shown here is derived from an EMBL/GenBank/DDBJ whole genome shotgun (WGS) entry which is preliminary data.</text>
</comment>
<proteinExistence type="predicted"/>
<organism evidence="1 2">
    <name type="scientific">Plectonema cf. radiosum LEGE 06105</name>
    <dbReference type="NCBI Taxonomy" id="945769"/>
    <lineage>
        <taxon>Bacteria</taxon>
        <taxon>Bacillati</taxon>
        <taxon>Cyanobacteriota</taxon>
        <taxon>Cyanophyceae</taxon>
        <taxon>Oscillatoriophycideae</taxon>
        <taxon>Oscillatoriales</taxon>
        <taxon>Microcoleaceae</taxon>
        <taxon>Plectonema</taxon>
    </lineage>
</organism>
<keyword evidence="2" id="KW-1185">Reference proteome</keyword>
<name>A0A8J7K0F1_9CYAN</name>
<protein>
    <submittedName>
        <fullName evidence="1">Uncharacterized protein</fullName>
    </submittedName>
</protein>
<dbReference type="Proteomes" id="UP000620559">
    <property type="component" value="Unassembled WGS sequence"/>
</dbReference>
<dbReference type="RefSeq" id="WP_193920748.1">
    <property type="nucleotide sequence ID" value="NZ_JADEWL010000038.1"/>
</dbReference>